<dbReference type="Proteomes" id="UP000001349">
    <property type="component" value="Chromosome"/>
</dbReference>
<dbReference type="OrthoDB" id="1739919at2"/>
<dbReference type="AlphaFoldDB" id="B8I4Y5"/>
<keyword evidence="2" id="KW-1185">Reference proteome</keyword>
<reference evidence="1 2" key="1">
    <citation type="submission" date="2009-01" db="EMBL/GenBank/DDBJ databases">
        <title>Complete sequence of Clostridium cellulolyticum H10.</title>
        <authorList>
            <consortium name="US DOE Joint Genome Institute"/>
            <person name="Lucas S."/>
            <person name="Copeland A."/>
            <person name="Lapidus A."/>
            <person name="Glavina del Rio T."/>
            <person name="Dalin E."/>
            <person name="Tice H."/>
            <person name="Bruce D."/>
            <person name="Goodwin L."/>
            <person name="Pitluck S."/>
            <person name="Chertkov O."/>
            <person name="Saunders E."/>
            <person name="Brettin T."/>
            <person name="Detter J.C."/>
            <person name="Han C."/>
            <person name="Larimer F."/>
            <person name="Land M."/>
            <person name="Hauser L."/>
            <person name="Kyrpides N."/>
            <person name="Ivanova N."/>
            <person name="Zhou J."/>
            <person name="Richardson P."/>
        </authorList>
    </citation>
    <scope>NUCLEOTIDE SEQUENCE [LARGE SCALE GENOMIC DNA]</scope>
    <source>
        <strain evidence="2">ATCC 35319 / DSM 5812 / JCM 6584 / H10</strain>
    </source>
</reference>
<dbReference type="KEGG" id="cce:Ccel_2302"/>
<name>B8I4Y5_RUMCH</name>
<proteinExistence type="predicted"/>
<dbReference type="eggNOG" id="ENOG502ZM9F">
    <property type="taxonomic scope" value="Bacteria"/>
</dbReference>
<dbReference type="HOGENOM" id="CLU_2896280_0_0_9"/>
<evidence type="ECO:0000313" key="1">
    <source>
        <dbReference type="EMBL" id="ACL76639.1"/>
    </source>
</evidence>
<dbReference type="EMBL" id="CP001348">
    <property type="protein sequence ID" value="ACL76639.1"/>
    <property type="molecule type" value="Genomic_DNA"/>
</dbReference>
<accession>B8I4Y5</accession>
<evidence type="ECO:0000313" key="2">
    <source>
        <dbReference type="Proteomes" id="UP000001349"/>
    </source>
</evidence>
<sequence length="64" mass="7094">MINNENEVLCEITGNDKNVCMKLMLVDEAKTDMEYLCSSCNKSFCKVNPLFIGMVPTSTGQKAV</sequence>
<protein>
    <submittedName>
        <fullName evidence="1">Uncharacterized protein</fullName>
    </submittedName>
</protein>
<dbReference type="RefSeq" id="WP_015925731.1">
    <property type="nucleotide sequence ID" value="NC_011898.1"/>
</dbReference>
<dbReference type="STRING" id="394503.Ccel_2302"/>
<organism evidence="1 2">
    <name type="scientific">Ruminiclostridium cellulolyticum (strain ATCC 35319 / DSM 5812 / JCM 6584 / H10)</name>
    <name type="common">Clostridium cellulolyticum</name>
    <dbReference type="NCBI Taxonomy" id="394503"/>
    <lineage>
        <taxon>Bacteria</taxon>
        <taxon>Bacillati</taxon>
        <taxon>Bacillota</taxon>
        <taxon>Clostridia</taxon>
        <taxon>Eubacteriales</taxon>
        <taxon>Oscillospiraceae</taxon>
        <taxon>Ruminiclostridium</taxon>
    </lineage>
</organism>
<gene>
    <name evidence="1" type="ordered locus">Ccel_2302</name>
</gene>